<reference evidence="2" key="2">
    <citation type="journal article" date="2015" name="Data Brief">
        <title>Shoot transcriptome of the giant reed, Arundo donax.</title>
        <authorList>
            <person name="Barrero R.A."/>
            <person name="Guerrero F.D."/>
            <person name="Moolhuijzen P."/>
            <person name="Goolsby J.A."/>
            <person name="Tidwell J."/>
            <person name="Bellgard S.E."/>
            <person name="Bellgard M.I."/>
        </authorList>
    </citation>
    <scope>NUCLEOTIDE SEQUENCE</scope>
    <source>
        <tissue evidence="2">Shoot tissue taken approximately 20 cm above the soil surface</tissue>
    </source>
</reference>
<feature type="chain" id="PRO_5002059628" evidence="1">
    <location>
        <begin position="24"/>
        <end position="46"/>
    </location>
</feature>
<sequence>MRICRVLSSLLALYGLLEDDVWGVERSDCVLNPLYCVTHWPDALGG</sequence>
<reference evidence="2" key="1">
    <citation type="submission" date="2014-09" db="EMBL/GenBank/DDBJ databases">
        <authorList>
            <person name="Magalhaes I.L.F."/>
            <person name="Oliveira U."/>
            <person name="Santos F.R."/>
            <person name="Vidigal T.H.D.A."/>
            <person name="Brescovit A.D."/>
            <person name="Santos A.J."/>
        </authorList>
    </citation>
    <scope>NUCLEOTIDE SEQUENCE</scope>
    <source>
        <tissue evidence="2">Shoot tissue taken approximately 20 cm above the soil surface</tissue>
    </source>
</reference>
<organism evidence="2">
    <name type="scientific">Arundo donax</name>
    <name type="common">Giant reed</name>
    <name type="synonym">Donax arundinaceus</name>
    <dbReference type="NCBI Taxonomy" id="35708"/>
    <lineage>
        <taxon>Eukaryota</taxon>
        <taxon>Viridiplantae</taxon>
        <taxon>Streptophyta</taxon>
        <taxon>Embryophyta</taxon>
        <taxon>Tracheophyta</taxon>
        <taxon>Spermatophyta</taxon>
        <taxon>Magnoliopsida</taxon>
        <taxon>Liliopsida</taxon>
        <taxon>Poales</taxon>
        <taxon>Poaceae</taxon>
        <taxon>PACMAD clade</taxon>
        <taxon>Arundinoideae</taxon>
        <taxon>Arundineae</taxon>
        <taxon>Arundo</taxon>
    </lineage>
</organism>
<dbReference type="AlphaFoldDB" id="A0A0A8Y8Z3"/>
<evidence type="ECO:0000313" key="2">
    <source>
        <dbReference type="EMBL" id="JAD22249.1"/>
    </source>
</evidence>
<accession>A0A0A8Y8Z3</accession>
<evidence type="ECO:0000256" key="1">
    <source>
        <dbReference type="SAM" id="SignalP"/>
    </source>
</evidence>
<dbReference type="EMBL" id="GBRH01275646">
    <property type="protein sequence ID" value="JAD22249.1"/>
    <property type="molecule type" value="Transcribed_RNA"/>
</dbReference>
<proteinExistence type="predicted"/>
<name>A0A0A8Y8Z3_ARUDO</name>
<keyword evidence="1" id="KW-0732">Signal</keyword>
<feature type="signal peptide" evidence="1">
    <location>
        <begin position="1"/>
        <end position="23"/>
    </location>
</feature>
<protein>
    <submittedName>
        <fullName evidence="2">Uncharacterized protein</fullName>
    </submittedName>
</protein>